<accession>A0A0C4YJB1</accession>
<protein>
    <submittedName>
        <fullName evidence="4">Autolysin sensor kinase</fullName>
        <ecNumber evidence="4">2.7.3.-</ecNumber>
    </submittedName>
</protein>
<sequence length="373" mass="40818">MVMADVRPQRIMRYPAKELAWLFRQLRISVPVAFGSAAFFAVMFREPFGMNLVYALCIALMIQALVKLGHYGLTRWLPDASPGTPATQRRWPDWKWMFPWIVISGVAGYFGGHAIANVLTGSHGTPSDLLRNPRTLLLSMTVALVLALCISYFHYARGRMAAADARAQAAMRSAAENQLRLLESQLEPHMLFNTLGNLRVMIGQDPQRAQEMLNQVISFLRATLQASRSGSHPLSCEFDRIADYLALMQVRMGARLQVELDLPAGLANLPVPPLLLQPLVENAIKHGLEPIVAGGWIKVTARREGGTLMLTVRDTGAGLSELLPGPDCFGTSQVRERLAQLYGKAASFQLLDAGDGSSDGGGGTLAIVRLPLF</sequence>
<evidence type="ECO:0000256" key="1">
    <source>
        <dbReference type="SAM" id="Phobius"/>
    </source>
</evidence>
<feature type="transmembrane region" description="Helical" evidence="1">
    <location>
        <begin position="21"/>
        <end position="42"/>
    </location>
</feature>
<keyword evidence="4" id="KW-0418">Kinase</keyword>
<keyword evidence="1" id="KW-0472">Membrane</keyword>
<evidence type="ECO:0000259" key="2">
    <source>
        <dbReference type="Pfam" id="PF02518"/>
    </source>
</evidence>
<dbReference type="AlphaFoldDB" id="A0A0C4YJB1"/>
<evidence type="ECO:0000313" key="5">
    <source>
        <dbReference type="Proteomes" id="UP000031843"/>
    </source>
</evidence>
<dbReference type="InterPro" id="IPR003594">
    <property type="entry name" value="HATPase_dom"/>
</dbReference>
<dbReference type="Proteomes" id="UP000031843">
    <property type="component" value="Chromosome main"/>
</dbReference>
<evidence type="ECO:0000259" key="3">
    <source>
        <dbReference type="Pfam" id="PF06580"/>
    </source>
</evidence>
<evidence type="ECO:0000313" key="4">
    <source>
        <dbReference type="EMBL" id="AJG20771.1"/>
    </source>
</evidence>
<proteinExistence type="predicted"/>
<feature type="domain" description="Histidine kinase/HSP90-like ATPase" evidence="2">
    <location>
        <begin position="275"/>
        <end position="372"/>
    </location>
</feature>
<name>A0A0C4YJB1_9BURK</name>
<dbReference type="STRING" id="68895.RR42_m3404"/>
<dbReference type="GO" id="GO:0000155">
    <property type="term" value="F:phosphorelay sensor kinase activity"/>
    <property type="evidence" value="ECO:0007669"/>
    <property type="project" value="InterPro"/>
</dbReference>
<dbReference type="Pfam" id="PF02518">
    <property type="entry name" value="HATPase_c"/>
    <property type="match status" value="1"/>
</dbReference>
<dbReference type="GO" id="GO:0016020">
    <property type="term" value="C:membrane"/>
    <property type="evidence" value="ECO:0007669"/>
    <property type="project" value="InterPro"/>
</dbReference>
<reference evidence="4 5" key="1">
    <citation type="journal article" date="2015" name="Genome Announc.">
        <title>Complete Genome Sequence of Cupriavidus basilensis 4G11, Isolated from the Oak Ridge Field Research Center Site.</title>
        <authorList>
            <person name="Ray J."/>
            <person name="Waters R.J."/>
            <person name="Skerker J.M."/>
            <person name="Kuehl J.V."/>
            <person name="Price M.N."/>
            <person name="Huang J."/>
            <person name="Chakraborty R."/>
            <person name="Arkin A.P."/>
            <person name="Deutschbauer A."/>
        </authorList>
    </citation>
    <scope>NUCLEOTIDE SEQUENCE [LARGE SCALE GENOMIC DNA]</scope>
    <source>
        <strain evidence="4">4G11</strain>
    </source>
</reference>
<feature type="transmembrane region" description="Helical" evidence="1">
    <location>
        <begin position="97"/>
        <end position="116"/>
    </location>
</feature>
<dbReference type="KEGG" id="cbw:RR42_m3404"/>
<dbReference type="InterPro" id="IPR010559">
    <property type="entry name" value="Sig_transdc_His_kin_internal"/>
</dbReference>
<dbReference type="Gene3D" id="3.30.565.10">
    <property type="entry name" value="Histidine kinase-like ATPase, C-terminal domain"/>
    <property type="match status" value="1"/>
</dbReference>
<dbReference type="SUPFAM" id="SSF55874">
    <property type="entry name" value="ATPase domain of HSP90 chaperone/DNA topoisomerase II/histidine kinase"/>
    <property type="match status" value="1"/>
</dbReference>
<dbReference type="PANTHER" id="PTHR34220:SF9">
    <property type="entry name" value="SIGNAL TRANSDUCTION HISTIDINE KINASE INTERNAL REGION DOMAIN-CONTAINING PROTEIN"/>
    <property type="match status" value="1"/>
</dbReference>
<dbReference type="EC" id="2.7.3.-" evidence="4"/>
<feature type="transmembrane region" description="Helical" evidence="1">
    <location>
        <begin position="48"/>
        <end position="66"/>
    </location>
</feature>
<dbReference type="Pfam" id="PF06580">
    <property type="entry name" value="His_kinase"/>
    <property type="match status" value="1"/>
</dbReference>
<dbReference type="InterPro" id="IPR036890">
    <property type="entry name" value="HATPase_C_sf"/>
</dbReference>
<dbReference type="InterPro" id="IPR050640">
    <property type="entry name" value="Bact_2-comp_sensor_kinase"/>
</dbReference>
<dbReference type="OrthoDB" id="2514702at2"/>
<keyword evidence="1" id="KW-0812">Transmembrane</keyword>
<feature type="domain" description="Signal transduction histidine kinase internal region" evidence="3">
    <location>
        <begin position="178"/>
        <end position="256"/>
    </location>
</feature>
<keyword evidence="4" id="KW-0808">Transferase</keyword>
<keyword evidence="5" id="KW-1185">Reference proteome</keyword>
<gene>
    <name evidence="4" type="ORF">RR42_m3404</name>
</gene>
<dbReference type="EMBL" id="CP010536">
    <property type="protein sequence ID" value="AJG20771.1"/>
    <property type="molecule type" value="Genomic_DNA"/>
</dbReference>
<organism evidence="4 5">
    <name type="scientific">Cupriavidus basilensis</name>
    <dbReference type="NCBI Taxonomy" id="68895"/>
    <lineage>
        <taxon>Bacteria</taxon>
        <taxon>Pseudomonadati</taxon>
        <taxon>Pseudomonadota</taxon>
        <taxon>Betaproteobacteria</taxon>
        <taxon>Burkholderiales</taxon>
        <taxon>Burkholderiaceae</taxon>
        <taxon>Cupriavidus</taxon>
    </lineage>
</organism>
<dbReference type="PANTHER" id="PTHR34220">
    <property type="entry name" value="SENSOR HISTIDINE KINASE YPDA"/>
    <property type="match status" value="1"/>
</dbReference>
<feature type="transmembrane region" description="Helical" evidence="1">
    <location>
        <begin position="136"/>
        <end position="156"/>
    </location>
</feature>
<keyword evidence="1" id="KW-1133">Transmembrane helix</keyword>